<keyword evidence="1" id="KW-0862">Zinc</keyword>
<keyword evidence="1" id="KW-0863">Zinc-finger</keyword>
<evidence type="ECO:0000256" key="1">
    <source>
        <dbReference type="PROSITE-ProRule" id="PRU00042"/>
    </source>
</evidence>
<dbReference type="PANTHER" id="PTHR31681:SF104">
    <property type="entry name" value="OS03G0264600 PROTEIN"/>
    <property type="match status" value="1"/>
</dbReference>
<evidence type="ECO:0000256" key="2">
    <source>
        <dbReference type="SAM" id="MobiDB-lite"/>
    </source>
</evidence>
<dbReference type="Gene3D" id="3.90.228.10">
    <property type="match status" value="1"/>
</dbReference>
<name>A0A199VT08_ANACO</name>
<dbReference type="GO" id="GO:0008270">
    <property type="term" value="F:zinc ion binding"/>
    <property type="evidence" value="ECO:0007669"/>
    <property type="project" value="UniProtKB-KW"/>
</dbReference>
<organism evidence="5 6">
    <name type="scientific">Ananas comosus</name>
    <name type="common">Pineapple</name>
    <name type="synonym">Ananas ananas</name>
    <dbReference type="NCBI Taxonomy" id="4615"/>
    <lineage>
        <taxon>Eukaryota</taxon>
        <taxon>Viridiplantae</taxon>
        <taxon>Streptophyta</taxon>
        <taxon>Embryophyta</taxon>
        <taxon>Tracheophyta</taxon>
        <taxon>Spermatophyta</taxon>
        <taxon>Magnoliopsida</taxon>
        <taxon>Liliopsida</taxon>
        <taxon>Poales</taxon>
        <taxon>Bromeliaceae</taxon>
        <taxon>Bromelioideae</taxon>
        <taxon>Ananas</taxon>
    </lineage>
</organism>
<sequence length="394" mass="42068">MASGARTSLLDIFLLLFFLLSLHLGCCFSPSRSQDDPDPQHARPKRRKISPLSPSPPASDPDSDSDSGDARPDRNGGLGLGLSLTSVRSYLRRFFSVPKRGGREDIRSPPVDLSSCPCPCPRIAADKSPSSGSAGISAADCPCPPGTKHTSFASRADVFACSACGEVLTKPHLLELHQATKHSLSELSDADSGKNIVRIIFLSGWKGRAPPTVRRILKVHNTQRTLARFEEYRDLVRSRAARRGGGAEFERCIADGNERLRFYCSTMLCSLGGGACGSPYCCTCGIVRHGFAGKQADLDGIATHASSWGAHASLPDDLEREFAYLRARRAMLVCRVVAGRVARSASASASADEQLEAAEKGAGGAFDSVAAGDEQLLVFNPRAVLPCFVIVYSA</sequence>
<reference evidence="5 6" key="1">
    <citation type="journal article" date="2016" name="DNA Res.">
        <title>The draft genome of MD-2 pineapple using hybrid error correction of long reads.</title>
        <authorList>
            <person name="Redwan R.M."/>
            <person name="Saidin A."/>
            <person name="Kumar S.V."/>
        </authorList>
    </citation>
    <scope>NUCLEOTIDE SEQUENCE [LARGE SCALE GENOMIC DNA]</scope>
    <source>
        <strain evidence="6">cv. MD2</strain>
        <tissue evidence="5">Leaf</tissue>
    </source>
</reference>
<dbReference type="InterPro" id="IPR013087">
    <property type="entry name" value="Znf_C2H2_type"/>
</dbReference>
<comment type="caution">
    <text evidence="5">The sequence shown here is derived from an EMBL/GenBank/DDBJ whole genome shotgun (WGS) entry which is preliminary data.</text>
</comment>
<dbReference type="PROSITE" id="PS50157">
    <property type="entry name" value="ZINC_FINGER_C2H2_2"/>
    <property type="match status" value="1"/>
</dbReference>
<dbReference type="PANTHER" id="PTHR31681">
    <property type="entry name" value="C2H2-LIKE ZINC FINGER PROTEIN"/>
    <property type="match status" value="1"/>
</dbReference>
<keyword evidence="3" id="KW-0732">Signal</keyword>
<proteinExistence type="predicted"/>
<feature type="region of interest" description="Disordered" evidence="2">
    <location>
        <begin position="31"/>
        <end position="80"/>
    </location>
</feature>
<protein>
    <recommendedName>
        <fullName evidence="4">C2H2-type domain-containing protein</fullName>
    </recommendedName>
</protein>
<gene>
    <name evidence="5" type="ORF">ACMD2_05971</name>
</gene>
<feature type="chain" id="PRO_5008286095" description="C2H2-type domain-containing protein" evidence="3">
    <location>
        <begin position="28"/>
        <end position="394"/>
    </location>
</feature>
<dbReference type="EMBL" id="LSRQ01000954">
    <property type="protein sequence ID" value="OAY80061.1"/>
    <property type="molecule type" value="Genomic_DNA"/>
</dbReference>
<evidence type="ECO:0000313" key="6">
    <source>
        <dbReference type="Proteomes" id="UP000092600"/>
    </source>
</evidence>
<evidence type="ECO:0000259" key="4">
    <source>
        <dbReference type="PROSITE" id="PS50157"/>
    </source>
</evidence>
<dbReference type="PROSITE" id="PS00028">
    <property type="entry name" value="ZINC_FINGER_C2H2_1"/>
    <property type="match status" value="1"/>
</dbReference>
<dbReference type="SUPFAM" id="SSF56399">
    <property type="entry name" value="ADP-ribosylation"/>
    <property type="match status" value="1"/>
</dbReference>
<evidence type="ECO:0000256" key="3">
    <source>
        <dbReference type="SAM" id="SignalP"/>
    </source>
</evidence>
<keyword evidence="1" id="KW-0479">Metal-binding</keyword>
<evidence type="ECO:0000313" key="5">
    <source>
        <dbReference type="EMBL" id="OAY80061.1"/>
    </source>
</evidence>
<feature type="domain" description="C2H2-type" evidence="4">
    <location>
        <begin position="159"/>
        <end position="187"/>
    </location>
</feature>
<dbReference type="Proteomes" id="UP000092600">
    <property type="component" value="Unassembled WGS sequence"/>
</dbReference>
<dbReference type="AlphaFoldDB" id="A0A199VT08"/>
<accession>A0A199VT08</accession>
<feature type="signal peptide" evidence="3">
    <location>
        <begin position="1"/>
        <end position="27"/>
    </location>
</feature>